<dbReference type="Pfam" id="PF05176">
    <property type="entry name" value="ATP-synt_10"/>
    <property type="match status" value="1"/>
</dbReference>
<name>A0ABY8ENP6_MALFU</name>
<gene>
    <name evidence="2" type="primary">ATP10</name>
    <name evidence="2" type="ORF">GLX27_001160</name>
</gene>
<dbReference type="Proteomes" id="UP000818624">
    <property type="component" value="Chromosome 1"/>
</dbReference>
<evidence type="ECO:0000256" key="1">
    <source>
        <dbReference type="SAM" id="MobiDB-lite"/>
    </source>
</evidence>
<evidence type="ECO:0000313" key="3">
    <source>
        <dbReference type="Proteomes" id="UP000818624"/>
    </source>
</evidence>
<dbReference type="PANTHER" id="PTHR28106:SF1">
    <property type="entry name" value="MITOCHONDRIAL ATPASE COMPLEX SUBUNIT ATP10"/>
    <property type="match status" value="1"/>
</dbReference>
<proteinExistence type="predicted"/>
<accession>A0ABY8ENP6</accession>
<dbReference type="EMBL" id="CP046234">
    <property type="protein sequence ID" value="WFD46524.1"/>
    <property type="molecule type" value="Genomic_DNA"/>
</dbReference>
<organism evidence="2 3">
    <name type="scientific">Malassezia furfur</name>
    <name type="common">Pityriasis versicolor infection agent</name>
    <name type="synonym">Pityrosporum furfur</name>
    <dbReference type="NCBI Taxonomy" id="55194"/>
    <lineage>
        <taxon>Eukaryota</taxon>
        <taxon>Fungi</taxon>
        <taxon>Dikarya</taxon>
        <taxon>Basidiomycota</taxon>
        <taxon>Ustilaginomycotina</taxon>
        <taxon>Malasseziomycetes</taxon>
        <taxon>Malasseziales</taxon>
        <taxon>Malasseziaceae</taxon>
        <taxon>Malassezia</taxon>
    </lineage>
</organism>
<protein>
    <submittedName>
        <fullName evidence="2">Mitochondrial ATPase complex subunit atp10</fullName>
    </submittedName>
</protein>
<dbReference type="PANTHER" id="PTHR28106">
    <property type="entry name" value="MITOCHONDRIAL ATPASE COMPLEX SUBUNIT ATP10"/>
    <property type="match status" value="1"/>
</dbReference>
<keyword evidence="3" id="KW-1185">Reference proteome</keyword>
<feature type="compositionally biased region" description="Basic and acidic residues" evidence="1">
    <location>
        <begin position="39"/>
        <end position="56"/>
    </location>
</feature>
<dbReference type="InterPro" id="IPR007849">
    <property type="entry name" value="ATP10"/>
</dbReference>
<reference evidence="2 3" key="1">
    <citation type="journal article" date="2020" name="Elife">
        <title>Loss of centromere function drives karyotype evolution in closely related Malassezia species.</title>
        <authorList>
            <person name="Sankaranarayanan S.R."/>
            <person name="Ianiri G."/>
            <person name="Coelho M.A."/>
            <person name="Reza M.H."/>
            <person name="Thimmappa B.C."/>
            <person name="Ganguly P."/>
            <person name="Vadnala R.N."/>
            <person name="Sun S."/>
            <person name="Siddharthan R."/>
            <person name="Tellgren-Roth C."/>
            <person name="Dawson T.L."/>
            <person name="Heitman J."/>
            <person name="Sanyal K."/>
        </authorList>
    </citation>
    <scope>NUCLEOTIDE SEQUENCE [LARGE SCALE GENOMIC DNA]</scope>
    <source>
        <strain evidence="2">CBS14141</strain>
    </source>
</reference>
<feature type="region of interest" description="Disordered" evidence="1">
    <location>
        <begin position="34"/>
        <end position="104"/>
    </location>
</feature>
<evidence type="ECO:0000313" key="2">
    <source>
        <dbReference type="EMBL" id="WFD46524.1"/>
    </source>
</evidence>
<sequence length="325" mass="36449">MLLVPRLASLRAGARLSRVRLDTLYAGLHVPHRLASSETDPKQGRAKDAGVAERDTSSAPKADQPAEPSFTTSTSKRAAETDKLPLPYLSRPLGVSGRPTSETPTWLERHPEWFDREVRLEKRKQIVQEATRGYFHDFHEMRSHGGKTWRSPNTMIRHDKALFFPDVMGTCLADRSKKHTADMLFGKVSVVAIMTSKVSEEHTRSFYQATLDRFDDSPNFQLVQINLQENKLKAYLITLFLSTLRSQIPEKLQATYLLSQQSMNDMRHDLGLDNKHVGYTYLVGPDGKIRWAGSAFAEPDESKALVACTAVLLDRLASGAGQRAT</sequence>